<dbReference type="InterPro" id="IPR029001">
    <property type="entry name" value="ITPase-like_fam"/>
</dbReference>
<name>A0AAE3P107_9BACT</name>
<comment type="catalytic activity">
    <reaction evidence="8 10">
        <text>dITP + H2O = dIMP + diphosphate + H(+)</text>
        <dbReference type="Rhea" id="RHEA:28342"/>
        <dbReference type="ChEBI" id="CHEBI:15377"/>
        <dbReference type="ChEBI" id="CHEBI:15378"/>
        <dbReference type="ChEBI" id="CHEBI:33019"/>
        <dbReference type="ChEBI" id="CHEBI:61194"/>
        <dbReference type="ChEBI" id="CHEBI:61382"/>
        <dbReference type="EC" id="3.6.1.66"/>
    </reaction>
</comment>
<dbReference type="Gene3D" id="3.90.950.10">
    <property type="match status" value="1"/>
</dbReference>
<evidence type="ECO:0000256" key="1">
    <source>
        <dbReference type="ARBA" id="ARBA00008023"/>
    </source>
</evidence>
<evidence type="ECO:0000256" key="9">
    <source>
        <dbReference type="ARBA" id="ARBA00052017"/>
    </source>
</evidence>
<dbReference type="GO" id="GO:0009117">
    <property type="term" value="P:nucleotide metabolic process"/>
    <property type="evidence" value="ECO:0007669"/>
    <property type="project" value="UniProtKB-KW"/>
</dbReference>
<dbReference type="RefSeq" id="WP_321535882.1">
    <property type="nucleotide sequence ID" value="NZ_JARGDL010000010.1"/>
</dbReference>
<evidence type="ECO:0000256" key="7">
    <source>
        <dbReference type="ARBA" id="ARBA00023080"/>
    </source>
</evidence>
<comment type="function">
    <text evidence="10">Pyrophosphatase that catalyzes the hydrolysis of nucleoside triphosphates to their monophosphate derivatives, with a high preference for the non-canonical purine nucleotides XTP (xanthosine triphosphate), dITP (deoxyinosine triphosphate) and ITP. Seems to function as a house-cleaning enzyme that removes non-canonical purine nucleotides from the nucleotide pool, thus preventing their incorporation into DNA/RNA and avoiding chromosomal lesions.</text>
</comment>
<dbReference type="SUPFAM" id="SSF52972">
    <property type="entry name" value="ITPase-like"/>
    <property type="match status" value="1"/>
</dbReference>
<evidence type="ECO:0000256" key="3">
    <source>
        <dbReference type="ARBA" id="ARBA00022723"/>
    </source>
</evidence>
<comment type="catalytic activity">
    <reaction evidence="9 10">
        <text>XTP + H2O = XMP + diphosphate + H(+)</text>
        <dbReference type="Rhea" id="RHEA:28610"/>
        <dbReference type="ChEBI" id="CHEBI:15377"/>
        <dbReference type="ChEBI" id="CHEBI:15378"/>
        <dbReference type="ChEBI" id="CHEBI:33019"/>
        <dbReference type="ChEBI" id="CHEBI:57464"/>
        <dbReference type="ChEBI" id="CHEBI:61314"/>
        <dbReference type="EC" id="3.6.1.66"/>
    </reaction>
</comment>
<keyword evidence="5 10" id="KW-0378">Hydrolase</keyword>
<proteinExistence type="inferred from homology"/>
<dbReference type="GO" id="GO:0046872">
    <property type="term" value="F:metal ion binding"/>
    <property type="evidence" value="ECO:0007669"/>
    <property type="project" value="UniProtKB-KW"/>
</dbReference>
<dbReference type="InterPro" id="IPR020922">
    <property type="entry name" value="dITP/XTP_pyrophosphatase"/>
</dbReference>
<dbReference type="CDD" id="cd00515">
    <property type="entry name" value="HAM1"/>
    <property type="match status" value="1"/>
</dbReference>
<feature type="binding site" evidence="10">
    <location>
        <begin position="178"/>
        <end position="179"/>
    </location>
    <ligand>
        <name>substrate</name>
    </ligand>
</feature>
<feature type="binding site" evidence="10">
    <location>
        <begin position="7"/>
        <end position="12"/>
    </location>
    <ligand>
        <name>substrate</name>
    </ligand>
</feature>
<dbReference type="GO" id="GO:0035870">
    <property type="term" value="F:dITP diphosphatase activity"/>
    <property type="evidence" value="ECO:0007669"/>
    <property type="project" value="UniProtKB-UniRule"/>
</dbReference>
<dbReference type="InterPro" id="IPR002637">
    <property type="entry name" value="RdgB/HAM1"/>
</dbReference>
<comment type="cofactor">
    <cofactor evidence="10">
        <name>Mg(2+)</name>
        <dbReference type="ChEBI" id="CHEBI:18420"/>
    </cofactor>
    <text evidence="10">Binds 1 Mg(2+) ion per subunit.</text>
</comment>
<keyword evidence="13" id="KW-1185">Reference proteome</keyword>
<feature type="binding site" evidence="10">
    <location>
        <begin position="150"/>
        <end position="153"/>
    </location>
    <ligand>
        <name>substrate</name>
    </ligand>
</feature>
<dbReference type="EMBL" id="JARGDL010000010">
    <property type="protein sequence ID" value="MDF1612114.1"/>
    <property type="molecule type" value="Genomic_DNA"/>
</dbReference>
<dbReference type="GO" id="GO:0009146">
    <property type="term" value="P:purine nucleoside triphosphate catabolic process"/>
    <property type="evidence" value="ECO:0007669"/>
    <property type="project" value="UniProtKB-UniRule"/>
</dbReference>
<evidence type="ECO:0000256" key="6">
    <source>
        <dbReference type="ARBA" id="ARBA00022842"/>
    </source>
</evidence>
<accession>A0AAE3P107</accession>
<feature type="binding site" evidence="10">
    <location>
        <position position="40"/>
    </location>
    <ligand>
        <name>Mg(2+)</name>
        <dbReference type="ChEBI" id="CHEBI:18420"/>
    </ligand>
</feature>
<comment type="subunit">
    <text evidence="2 10">Homodimer.</text>
</comment>
<dbReference type="Pfam" id="PF01725">
    <property type="entry name" value="Ham1p_like"/>
    <property type="match status" value="1"/>
</dbReference>
<reference evidence="12" key="1">
    <citation type="submission" date="2023-03" db="EMBL/GenBank/DDBJ databases">
        <title>Stygiobacter electus gen. nov., sp. nov., facultatively anaerobic thermotolerant bacterium of the class Ignavibacteria from a well of Yessentuki mineral water deposit.</title>
        <authorList>
            <person name="Podosokorskaya O.A."/>
            <person name="Elcheninov A.G."/>
            <person name="Petrova N.F."/>
            <person name="Zavarzina D.G."/>
            <person name="Kublanov I.V."/>
            <person name="Merkel A.Y."/>
        </authorList>
    </citation>
    <scope>NUCLEOTIDE SEQUENCE</scope>
    <source>
        <strain evidence="12">09-Me</strain>
    </source>
</reference>
<evidence type="ECO:0000313" key="13">
    <source>
        <dbReference type="Proteomes" id="UP001221302"/>
    </source>
</evidence>
<dbReference type="NCBIfam" id="TIGR00042">
    <property type="entry name" value="RdgB/HAM1 family non-canonical purine NTP pyrophosphatase"/>
    <property type="match status" value="1"/>
</dbReference>
<feature type="binding site" evidence="10">
    <location>
        <position position="69"/>
    </location>
    <ligand>
        <name>Mg(2+)</name>
        <dbReference type="ChEBI" id="CHEBI:18420"/>
    </ligand>
</feature>
<evidence type="ECO:0000256" key="2">
    <source>
        <dbReference type="ARBA" id="ARBA00011738"/>
    </source>
</evidence>
<dbReference type="GO" id="GO:0017111">
    <property type="term" value="F:ribonucleoside triphosphate phosphatase activity"/>
    <property type="evidence" value="ECO:0007669"/>
    <property type="project" value="InterPro"/>
</dbReference>
<dbReference type="PANTHER" id="PTHR11067">
    <property type="entry name" value="INOSINE TRIPHOSPHATE PYROPHOSPHATASE/HAM1 PROTEIN"/>
    <property type="match status" value="1"/>
</dbReference>
<comment type="catalytic activity">
    <reaction evidence="10">
        <text>ITP + H2O = IMP + diphosphate + H(+)</text>
        <dbReference type="Rhea" id="RHEA:29399"/>
        <dbReference type="ChEBI" id="CHEBI:15377"/>
        <dbReference type="ChEBI" id="CHEBI:15378"/>
        <dbReference type="ChEBI" id="CHEBI:33019"/>
        <dbReference type="ChEBI" id="CHEBI:58053"/>
        <dbReference type="ChEBI" id="CHEBI:61402"/>
        <dbReference type="EC" id="3.6.1.66"/>
    </reaction>
</comment>
<dbReference type="AlphaFoldDB" id="A0AAE3P107"/>
<keyword evidence="3 10" id="KW-0479">Metal-binding</keyword>
<keyword evidence="6 10" id="KW-0460">Magnesium</keyword>
<evidence type="ECO:0000256" key="4">
    <source>
        <dbReference type="ARBA" id="ARBA00022741"/>
    </source>
</evidence>
<dbReference type="Proteomes" id="UP001221302">
    <property type="component" value="Unassembled WGS sequence"/>
</dbReference>
<organism evidence="12 13">
    <name type="scientific">Stygiobacter electus</name>
    <dbReference type="NCBI Taxonomy" id="3032292"/>
    <lineage>
        <taxon>Bacteria</taxon>
        <taxon>Pseudomonadati</taxon>
        <taxon>Ignavibacteriota</taxon>
        <taxon>Ignavibacteria</taxon>
        <taxon>Ignavibacteriales</taxon>
        <taxon>Melioribacteraceae</taxon>
        <taxon>Stygiobacter</taxon>
    </lineage>
</organism>
<keyword evidence="7 10" id="KW-0546">Nucleotide metabolism</keyword>
<evidence type="ECO:0000256" key="11">
    <source>
        <dbReference type="RuleBase" id="RU003781"/>
    </source>
</evidence>
<protein>
    <recommendedName>
        <fullName evidence="10">dITP/XTP pyrophosphatase</fullName>
        <ecNumber evidence="10">3.6.1.66</ecNumber>
    </recommendedName>
    <alternativeName>
        <fullName evidence="10">Non-canonical purine NTP pyrophosphatase</fullName>
    </alternativeName>
    <alternativeName>
        <fullName evidence="10">Non-standard purine NTP pyrophosphatase</fullName>
    </alternativeName>
    <alternativeName>
        <fullName evidence="10">Nucleoside-triphosphate diphosphatase</fullName>
    </alternativeName>
    <alternativeName>
        <fullName evidence="10">Nucleoside-triphosphate pyrophosphatase</fullName>
        <shortName evidence="10">NTPase</shortName>
    </alternativeName>
</protein>
<dbReference type="GO" id="GO:0005829">
    <property type="term" value="C:cytosol"/>
    <property type="evidence" value="ECO:0007669"/>
    <property type="project" value="TreeGrafter"/>
</dbReference>
<evidence type="ECO:0000313" key="12">
    <source>
        <dbReference type="EMBL" id="MDF1612114.1"/>
    </source>
</evidence>
<comment type="caution">
    <text evidence="12">The sequence shown here is derived from an EMBL/GenBank/DDBJ whole genome shotgun (WGS) entry which is preliminary data.</text>
</comment>
<dbReference type="FunFam" id="3.90.950.10:FF:000001">
    <property type="entry name" value="dITP/XTP pyrophosphatase"/>
    <property type="match status" value="1"/>
</dbReference>
<keyword evidence="4 10" id="KW-0547">Nucleotide-binding</keyword>
<feature type="binding site" evidence="10">
    <location>
        <position position="173"/>
    </location>
    <ligand>
        <name>substrate</name>
    </ligand>
</feature>
<dbReference type="PANTHER" id="PTHR11067:SF9">
    <property type="entry name" value="INOSINE TRIPHOSPHATE PYROPHOSPHATASE"/>
    <property type="match status" value="1"/>
</dbReference>
<dbReference type="HAMAP" id="MF_01405">
    <property type="entry name" value="Non_canon_purine_NTPase"/>
    <property type="match status" value="1"/>
</dbReference>
<feature type="binding site" evidence="10">
    <location>
        <position position="70"/>
    </location>
    <ligand>
        <name>substrate</name>
    </ligand>
</feature>
<evidence type="ECO:0000256" key="5">
    <source>
        <dbReference type="ARBA" id="ARBA00022801"/>
    </source>
</evidence>
<gene>
    <name evidence="12" type="primary">rdgB</name>
    <name evidence="12" type="ORF">P0M35_08125</name>
</gene>
<feature type="active site" description="Proton acceptor" evidence="10">
    <location>
        <position position="69"/>
    </location>
</feature>
<dbReference type="EC" id="3.6.1.66" evidence="10"/>
<dbReference type="GO" id="GO:0000166">
    <property type="term" value="F:nucleotide binding"/>
    <property type="evidence" value="ECO:0007669"/>
    <property type="project" value="UniProtKB-KW"/>
</dbReference>
<sequence>MKIIFATQNAGKANEVKNIFYDSVYEIISLADLKNDIEIEENGKTFYDNALIKAKSIFEIYKLPVIADDSGLEVEQLNGEPGVYSARYAGKNCTYDDNNKKLIKELKNFAEPHFAKFVCTSIYYDGKYILTSVGELNGRIILQPRGRNGFGYDPIFQPDGYDKTLAELSLEEKNKISHRAKSFLGLKKQLDKIILMQQ</sequence>
<evidence type="ECO:0000256" key="8">
    <source>
        <dbReference type="ARBA" id="ARBA00051875"/>
    </source>
</evidence>
<dbReference type="GO" id="GO:0036220">
    <property type="term" value="F:ITP diphosphatase activity"/>
    <property type="evidence" value="ECO:0007669"/>
    <property type="project" value="UniProtKB-UniRule"/>
</dbReference>
<evidence type="ECO:0000256" key="10">
    <source>
        <dbReference type="HAMAP-Rule" id="MF_01405"/>
    </source>
</evidence>
<dbReference type="GO" id="GO:0036222">
    <property type="term" value="F:XTP diphosphatase activity"/>
    <property type="evidence" value="ECO:0007669"/>
    <property type="project" value="UniProtKB-UniRule"/>
</dbReference>
<comment type="similarity">
    <text evidence="1 10 11">Belongs to the HAM1 NTPase family.</text>
</comment>